<sequence length="219" mass="23849">ISTWSTGSPERQRATLDAIARAWESRPWPHEGLLSYTVYAGSDGSTVLHHSHWRDEEAHREFSAGARNGRDARNADIDAAVPGIERLGLSKTRLYRSWSAGSGGERREPGAIVIVKVPFEHPDADRQRAWVDGVLEALGSDPVEGKGLISAHFHASTDGREVVNYAEWESEQAHIDALAAAGEGVGSPTPQWRRVRAFPGVAPGGTVARYRFAYGFVPS</sequence>
<proteinExistence type="predicted"/>
<keyword evidence="1" id="KW-0560">Oxidoreductase</keyword>
<dbReference type="InterPro" id="IPR011008">
    <property type="entry name" value="Dimeric_a/b-barrel"/>
</dbReference>
<dbReference type="Proteomes" id="UP001197114">
    <property type="component" value="Unassembled WGS sequence"/>
</dbReference>
<name>A0ABS6YTZ0_9ACTN</name>
<keyword evidence="2" id="KW-1185">Reference proteome</keyword>
<dbReference type="Gene3D" id="3.30.70.100">
    <property type="match status" value="2"/>
</dbReference>
<gene>
    <name evidence="1" type="ORF">GKQ77_25375</name>
</gene>
<comment type="caution">
    <text evidence="1">The sequence shown here is derived from an EMBL/GenBank/DDBJ whole genome shotgun (WGS) entry which is preliminary data.</text>
</comment>
<evidence type="ECO:0000313" key="2">
    <source>
        <dbReference type="Proteomes" id="UP001197114"/>
    </source>
</evidence>
<dbReference type="GO" id="GO:0004497">
    <property type="term" value="F:monooxygenase activity"/>
    <property type="evidence" value="ECO:0007669"/>
    <property type="project" value="UniProtKB-KW"/>
</dbReference>
<dbReference type="SUPFAM" id="SSF54909">
    <property type="entry name" value="Dimeric alpha+beta barrel"/>
    <property type="match status" value="2"/>
</dbReference>
<accession>A0ABS6YTZ0</accession>
<feature type="non-terminal residue" evidence="1">
    <location>
        <position position="1"/>
    </location>
</feature>
<keyword evidence="1" id="KW-0503">Monooxygenase</keyword>
<evidence type="ECO:0000313" key="1">
    <source>
        <dbReference type="EMBL" id="MBW5424858.1"/>
    </source>
</evidence>
<dbReference type="EMBL" id="WMBF01000386">
    <property type="protein sequence ID" value="MBW5424858.1"/>
    <property type="molecule type" value="Genomic_DNA"/>
</dbReference>
<organism evidence="1 2">
    <name type="scientific">Streptomyces anatolicus</name>
    <dbReference type="NCBI Taxonomy" id="2675858"/>
    <lineage>
        <taxon>Bacteria</taxon>
        <taxon>Bacillati</taxon>
        <taxon>Actinomycetota</taxon>
        <taxon>Actinomycetes</taxon>
        <taxon>Kitasatosporales</taxon>
        <taxon>Streptomycetaceae</taxon>
        <taxon>Streptomyces</taxon>
    </lineage>
</organism>
<reference evidence="1 2" key="1">
    <citation type="submission" date="2019-11" db="EMBL/GenBank/DDBJ databases">
        <authorList>
            <person name="Ay H."/>
        </authorList>
    </citation>
    <scope>NUCLEOTIDE SEQUENCE [LARGE SCALE GENOMIC DNA]</scope>
    <source>
        <strain evidence="1 2">BG9H</strain>
    </source>
</reference>
<protein>
    <submittedName>
        <fullName evidence="1">Antibiotic biosynthesis monooxygenase</fullName>
    </submittedName>
</protein>